<dbReference type="PANTHER" id="PTHR32246">
    <property type="entry name" value="INGRESSION PROTEIN FIC1"/>
    <property type="match status" value="1"/>
</dbReference>
<evidence type="ECO:0000256" key="1">
    <source>
        <dbReference type="SAM" id="MobiDB-lite"/>
    </source>
</evidence>
<dbReference type="OMA" id="YPPQSHG"/>
<dbReference type="AlphaFoldDB" id="A0A5P1FKK0"/>
<dbReference type="GO" id="GO:0006952">
    <property type="term" value="P:defense response"/>
    <property type="evidence" value="ECO:0007669"/>
    <property type="project" value="InterPro"/>
</dbReference>
<dbReference type="InterPro" id="IPR044750">
    <property type="entry name" value="C2_SRC2/BAP"/>
</dbReference>
<dbReference type="InterPro" id="IPR000008">
    <property type="entry name" value="C2_dom"/>
</dbReference>
<proteinExistence type="predicted"/>
<evidence type="ECO:0000313" key="4">
    <source>
        <dbReference type="Proteomes" id="UP000243459"/>
    </source>
</evidence>
<dbReference type="SUPFAM" id="SSF49562">
    <property type="entry name" value="C2 domain (Calcium/lipid-binding domain, CaLB)"/>
    <property type="match status" value="1"/>
</dbReference>
<reference evidence="4" key="1">
    <citation type="journal article" date="2017" name="Nat. Commun.">
        <title>The asparagus genome sheds light on the origin and evolution of a young Y chromosome.</title>
        <authorList>
            <person name="Harkess A."/>
            <person name="Zhou J."/>
            <person name="Xu C."/>
            <person name="Bowers J.E."/>
            <person name="Van der Hulst R."/>
            <person name="Ayyampalayam S."/>
            <person name="Mercati F."/>
            <person name="Riccardi P."/>
            <person name="McKain M.R."/>
            <person name="Kakrana A."/>
            <person name="Tang H."/>
            <person name="Ray J."/>
            <person name="Groenendijk J."/>
            <person name="Arikit S."/>
            <person name="Mathioni S.M."/>
            <person name="Nakano M."/>
            <person name="Shan H."/>
            <person name="Telgmann-Rauber A."/>
            <person name="Kanno A."/>
            <person name="Yue Z."/>
            <person name="Chen H."/>
            <person name="Li W."/>
            <person name="Chen Y."/>
            <person name="Xu X."/>
            <person name="Zhang Y."/>
            <person name="Luo S."/>
            <person name="Chen H."/>
            <person name="Gao J."/>
            <person name="Mao Z."/>
            <person name="Pires J.C."/>
            <person name="Luo M."/>
            <person name="Kudrna D."/>
            <person name="Wing R.A."/>
            <person name="Meyers B.C."/>
            <person name="Yi K."/>
            <person name="Kong H."/>
            <person name="Lavrijsen P."/>
            <person name="Sunseri F."/>
            <person name="Falavigna A."/>
            <person name="Ye Y."/>
            <person name="Leebens-Mack J.H."/>
            <person name="Chen G."/>
        </authorList>
    </citation>
    <scope>NUCLEOTIDE SEQUENCE [LARGE SCALE GENOMIC DNA]</scope>
    <source>
        <strain evidence="4">cv. DH0086</strain>
    </source>
</reference>
<gene>
    <name evidence="3" type="ORF">A4U43_C02F20940</name>
</gene>
<dbReference type="PROSITE" id="PS50004">
    <property type="entry name" value="C2"/>
    <property type="match status" value="1"/>
</dbReference>
<dbReference type="Gene3D" id="2.60.40.150">
    <property type="entry name" value="C2 domain"/>
    <property type="match status" value="1"/>
</dbReference>
<dbReference type="SMART" id="SM00239">
    <property type="entry name" value="C2"/>
    <property type="match status" value="1"/>
</dbReference>
<dbReference type="Gramene" id="ONK78642">
    <property type="protein sequence ID" value="ONK78642"/>
    <property type="gene ID" value="A4U43_C02F20940"/>
</dbReference>
<dbReference type="EMBL" id="CM007382">
    <property type="protein sequence ID" value="ONK78642.1"/>
    <property type="molecule type" value="Genomic_DNA"/>
</dbReference>
<protein>
    <recommendedName>
        <fullName evidence="2">C2 domain-containing protein</fullName>
    </recommendedName>
</protein>
<dbReference type="PANTHER" id="PTHR32246:SF173">
    <property type="entry name" value="C2 DOMAIN-CONTAINING PROTEIN"/>
    <property type="match status" value="1"/>
</dbReference>
<evidence type="ECO:0000259" key="2">
    <source>
        <dbReference type="PROSITE" id="PS50004"/>
    </source>
</evidence>
<dbReference type="Pfam" id="PF00168">
    <property type="entry name" value="C2"/>
    <property type="match status" value="1"/>
</dbReference>
<dbReference type="Proteomes" id="UP000243459">
    <property type="component" value="Chromosome 2"/>
</dbReference>
<dbReference type="CDD" id="cd04051">
    <property type="entry name" value="C2_SRC2_like"/>
    <property type="match status" value="1"/>
</dbReference>
<organism evidence="3 4">
    <name type="scientific">Asparagus officinalis</name>
    <name type="common">Garden asparagus</name>
    <dbReference type="NCBI Taxonomy" id="4686"/>
    <lineage>
        <taxon>Eukaryota</taxon>
        <taxon>Viridiplantae</taxon>
        <taxon>Streptophyta</taxon>
        <taxon>Embryophyta</taxon>
        <taxon>Tracheophyta</taxon>
        <taxon>Spermatophyta</taxon>
        <taxon>Magnoliopsida</taxon>
        <taxon>Liliopsida</taxon>
        <taxon>Asparagales</taxon>
        <taxon>Asparagaceae</taxon>
        <taxon>Asparagoideae</taxon>
        <taxon>Asparagus</taxon>
    </lineage>
</organism>
<name>A0A5P1FKK0_ASPOF</name>
<feature type="domain" description="C2" evidence="2">
    <location>
        <begin position="1"/>
        <end position="110"/>
    </location>
</feature>
<dbReference type="InterPro" id="IPR035892">
    <property type="entry name" value="C2_domain_sf"/>
</dbReference>
<feature type="compositionally biased region" description="Low complexity" evidence="1">
    <location>
        <begin position="146"/>
        <end position="157"/>
    </location>
</feature>
<evidence type="ECO:0000313" key="3">
    <source>
        <dbReference type="EMBL" id="ONK78642.1"/>
    </source>
</evidence>
<feature type="region of interest" description="Disordered" evidence="1">
    <location>
        <begin position="141"/>
        <end position="164"/>
    </location>
</feature>
<sequence>MAYVPLEVTLISAKDLANVNVFSKMEVYAVATISSSDTTSKKKTPVDREGSKNPTWNCELEFNVMEYDVERAVLHVVLKSERALGDRDIGEVIVPVCELLEGWNRAAAAGGGGCRGGLRVVVVVILIRRCRRRSLFARTLAKPKVSSTSPTNSENSPAVTRLPTSLTISPPASYTAASPPPAYPPHAGPPTLARRAHLLPTPLTGTGTLHHPAARPTHIWVLRPQQGGYGYTRQYYGYGYG</sequence>
<keyword evidence="4" id="KW-1185">Reference proteome</keyword>
<accession>A0A5P1FKK0</accession>